<reference evidence="1 2" key="1">
    <citation type="submission" date="2020-08" db="EMBL/GenBank/DDBJ databases">
        <title>Genomic Encyclopedia of Type Strains, Phase III (KMG-III): the genomes of soil and plant-associated and newly described type strains.</title>
        <authorList>
            <person name="Whitman W."/>
        </authorList>
    </citation>
    <scope>NUCLEOTIDE SEQUENCE [LARGE SCALE GENOMIC DNA]</scope>
    <source>
        <strain evidence="1 2">CECT 3237</strain>
    </source>
</reference>
<evidence type="ECO:0000313" key="2">
    <source>
        <dbReference type="Proteomes" id="UP000572907"/>
    </source>
</evidence>
<evidence type="ECO:0000313" key="1">
    <source>
        <dbReference type="EMBL" id="MBB3081745.1"/>
    </source>
</evidence>
<sequence length="287" mass="33103">MEVGERWAYRTAPHHGPVQEVEVLKIGTKRPPRVRVRFLSEEAEGREEWVPPARLRILWHDKDAWLTREKQWSKLTQDSPDDEDPEFRAVTTLYDEHLWEGIVSFGVNSRERGLLYIEDVPALAALLDVSESFFRTDPRAFTDTDGVLTAPWPTTLAVARLLARTQADHLVTLLDKQERQARQAAIYGRYYRGRGKNPGTYISPEICAEVDRSYKPACDLLRQWCGIETTENFQELKALREEVLRIGKLMEQAIGRLRQAGQAKDADRLERELGIPLEVLRQAERDD</sequence>
<dbReference type="RefSeq" id="WP_184599826.1">
    <property type="nucleotide sequence ID" value="NZ_BMUP01000017.1"/>
</dbReference>
<evidence type="ECO:0008006" key="3">
    <source>
        <dbReference type="Google" id="ProtNLM"/>
    </source>
</evidence>
<name>A0A7W5A000_9ACTN</name>
<comment type="caution">
    <text evidence="1">The sequence shown here is derived from an EMBL/GenBank/DDBJ whole genome shotgun (WGS) entry which is preliminary data.</text>
</comment>
<gene>
    <name evidence="1" type="ORF">FHS41_008303</name>
</gene>
<keyword evidence="2" id="KW-1185">Reference proteome</keyword>
<proteinExistence type="predicted"/>
<organism evidence="1 2">
    <name type="scientific">Streptomyces violarus</name>
    <dbReference type="NCBI Taxonomy" id="67380"/>
    <lineage>
        <taxon>Bacteria</taxon>
        <taxon>Bacillati</taxon>
        <taxon>Actinomycetota</taxon>
        <taxon>Actinomycetes</taxon>
        <taxon>Kitasatosporales</taxon>
        <taxon>Streptomycetaceae</taxon>
        <taxon>Streptomyces</taxon>
    </lineage>
</organism>
<dbReference type="AlphaFoldDB" id="A0A7W5A000"/>
<protein>
    <recommendedName>
        <fullName evidence="3">PE-PGRS family protein</fullName>
    </recommendedName>
</protein>
<dbReference type="Proteomes" id="UP000572907">
    <property type="component" value="Unassembled WGS sequence"/>
</dbReference>
<accession>A0A7W5A000</accession>
<dbReference type="EMBL" id="JACHXE010000016">
    <property type="protein sequence ID" value="MBB3081745.1"/>
    <property type="molecule type" value="Genomic_DNA"/>
</dbReference>